<dbReference type="InterPro" id="IPR051785">
    <property type="entry name" value="MMCE/EMCE_epimerase"/>
</dbReference>
<dbReference type="AlphaFoldDB" id="A0A7G7MSS8"/>
<dbReference type="Pfam" id="PF00903">
    <property type="entry name" value="Glyoxalase"/>
    <property type="match status" value="1"/>
</dbReference>
<dbReference type="InterPro" id="IPR037523">
    <property type="entry name" value="VOC_core"/>
</dbReference>
<accession>A0A7G7MSS8</accession>
<dbReference type="InterPro" id="IPR004360">
    <property type="entry name" value="Glyas_Fos-R_dOase_dom"/>
</dbReference>
<dbReference type="Proteomes" id="UP000515728">
    <property type="component" value="Chromosome"/>
</dbReference>
<dbReference type="EMBL" id="CP060131">
    <property type="protein sequence ID" value="QNG55839.1"/>
    <property type="molecule type" value="Genomic_DNA"/>
</dbReference>
<dbReference type="GO" id="GO:0046872">
    <property type="term" value="F:metal ion binding"/>
    <property type="evidence" value="ECO:0007669"/>
    <property type="project" value="UniProtKB-KW"/>
</dbReference>
<evidence type="ECO:0000256" key="1">
    <source>
        <dbReference type="ARBA" id="ARBA00022723"/>
    </source>
</evidence>
<dbReference type="PROSITE" id="PS51819">
    <property type="entry name" value="VOC"/>
    <property type="match status" value="1"/>
</dbReference>
<keyword evidence="1" id="KW-0479">Metal-binding</keyword>
<evidence type="ECO:0000259" key="2">
    <source>
        <dbReference type="PROSITE" id="PS51819"/>
    </source>
</evidence>
<name>A0A7G7MSS8_9PSEU</name>
<protein>
    <submittedName>
        <fullName evidence="3">VOC family protein</fullName>
    </submittedName>
</protein>
<proteinExistence type="predicted"/>
<dbReference type="GO" id="GO:0004493">
    <property type="term" value="F:methylmalonyl-CoA epimerase activity"/>
    <property type="evidence" value="ECO:0007669"/>
    <property type="project" value="TreeGrafter"/>
</dbReference>
<keyword evidence="4" id="KW-1185">Reference proteome</keyword>
<dbReference type="KEGG" id="ppel:H6H00_25195"/>
<reference evidence="3 4" key="1">
    <citation type="submission" date="2020-08" db="EMBL/GenBank/DDBJ databases">
        <authorList>
            <person name="Mo P."/>
        </authorList>
    </citation>
    <scope>NUCLEOTIDE SEQUENCE [LARGE SCALE GENOMIC DNA]</scope>
    <source>
        <strain evidence="3 4">CGMCC 4.1532</strain>
    </source>
</reference>
<organism evidence="3 4">
    <name type="scientific">Pseudonocardia petroleophila</name>
    <dbReference type="NCBI Taxonomy" id="37331"/>
    <lineage>
        <taxon>Bacteria</taxon>
        <taxon>Bacillati</taxon>
        <taxon>Actinomycetota</taxon>
        <taxon>Actinomycetes</taxon>
        <taxon>Pseudonocardiales</taxon>
        <taxon>Pseudonocardiaceae</taxon>
        <taxon>Pseudonocardia</taxon>
    </lineage>
</organism>
<dbReference type="GO" id="GO:0046491">
    <property type="term" value="P:L-methylmalonyl-CoA metabolic process"/>
    <property type="evidence" value="ECO:0007669"/>
    <property type="project" value="TreeGrafter"/>
</dbReference>
<feature type="domain" description="VOC" evidence="2">
    <location>
        <begin position="17"/>
        <end position="147"/>
    </location>
</feature>
<dbReference type="Gene3D" id="3.10.180.10">
    <property type="entry name" value="2,3-Dihydroxybiphenyl 1,2-Dioxygenase, domain 1"/>
    <property type="match status" value="1"/>
</dbReference>
<dbReference type="PANTHER" id="PTHR43048:SF3">
    <property type="entry name" value="METHYLMALONYL-COA EPIMERASE, MITOCHONDRIAL"/>
    <property type="match status" value="1"/>
</dbReference>
<dbReference type="SUPFAM" id="SSF54593">
    <property type="entry name" value="Glyoxalase/Bleomycin resistance protein/Dihydroxybiphenyl dioxygenase"/>
    <property type="match status" value="1"/>
</dbReference>
<sequence length="153" mass="17246">MPAHPPRHPDSPFASFGGHHVGVRVPDFDAAKAWYLEKLDFRVLQEWPYGDLRLAYLCPPDDDEFHLELLAGPVPHPKPVLDDLGESLDHGGYQHVCLHVDSVDTARAELERRGVDLVGEPFEIEDISRRLAFFRDPWGNMFELSERLPGAGA</sequence>
<dbReference type="PANTHER" id="PTHR43048">
    <property type="entry name" value="METHYLMALONYL-COA EPIMERASE"/>
    <property type="match status" value="1"/>
</dbReference>
<evidence type="ECO:0000313" key="4">
    <source>
        <dbReference type="Proteomes" id="UP000515728"/>
    </source>
</evidence>
<dbReference type="RefSeq" id="WP_185722768.1">
    <property type="nucleotide sequence ID" value="NZ_BAAAWI010000001.1"/>
</dbReference>
<dbReference type="InterPro" id="IPR029068">
    <property type="entry name" value="Glyas_Bleomycin-R_OHBP_Dase"/>
</dbReference>
<evidence type="ECO:0000313" key="3">
    <source>
        <dbReference type="EMBL" id="QNG55839.1"/>
    </source>
</evidence>
<gene>
    <name evidence="3" type="ORF">H6H00_25195</name>
</gene>